<keyword evidence="7" id="KW-0808">Transferase</keyword>
<evidence type="ECO:0000256" key="8">
    <source>
        <dbReference type="ARBA" id="ARBA00022692"/>
    </source>
</evidence>
<evidence type="ECO:0000256" key="10">
    <source>
        <dbReference type="ARBA" id="ARBA00022741"/>
    </source>
</evidence>
<dbReference type="InterPro" id="IPR003018">
    <property type="entry name" value="GAF"/>
</dbReference>
<evidence type="ECO:0000313" key="15">
    <source>
        <dbReference type="EMBL" id="VAX26474.1"/>
    </source>
</evidence>
<keyword evidence="6" id="KW-0597">Phosphoprotein</keyword>
<keyword evidence="12" id="KW-1133">Transmembrane helix</keyword>
<evidence type="ECO:0000256" key="1">
    <source>
        <dbReference type="ARBA" id="ARBA00000085"/>
    </source>
</evidence>
<dbReference type="Gene3D" id="3.30.450.40">
    <property type="match status" value="1"/>
</dbReference>
<keyword evidence="11" id="KW-0418">Kinase</keyword>
<evidence type="ECO:0000256" key="9">
    <source>
        <dbReference type="ARBA" id="ARBA00022737"/>
    </source>
</evidence>
<dbReference type="GO" id="GO:0000166">
    <property type="term" value="F:nucleotide binding"/>
    <property type="evidence" value="ECO:0007669"/>
    <property type="project" value="UniProtKB-KW"/>
</dbReference>
<dbReference type="InterPro" id="IPR000014">
    <property type="entry name" value="PAS"/>
</dbReference>
<dbReference type="InterPro" id="IPR035965">
    <property type="entry name" value="PAS-like_dom_sf"/>
</dbReference>
<evidence type="ECO:0000256" key="3">
    <source>
        <dbReference type="ARBA" id="ARBA00012438"/>
    </source>
</evidence>
<comment type="catalytic activity">
    <reaction evidence="1">
        <text>ATP + protein L-histidine = ADP + protein N-phospho-L-histidine.</text>
        <dbReference type="EC" id="2.7.13.3"/>
    </reaction>
</comment>
<evidence type="ECO:0000256" key="13">
    <source>
        <dbReference type="ARBA" id="ARBA00023136"/>
    </source>
</evidence>
<dbReference type="FunFam" id="2.10.70.100:FF:000001">
    <property type="entry name" value="Sensory transduction histidine kinase"/>
    <property type="match status" value="1"/>
</dbReference>
<keyword evidence="13" id="KW-0472">Membrane</keyword>
<evidence type="ECO:0000256" key="2">
    <source>
        <dbReference type="ARBA" id="ARBA00004429"/>
    </source>
</evidence>
<dbReference type="AlphaFoldDB" id="A0A3B1CRE4"/>
<evidence type="ECO:0000259" key="14">
    <source>
        <dbReference type="PROSITE" id="PS50113"/>
    </source>
</evidence>
<dbReference type="NCBIfam" id="TIGR00229">
    <property type="entry name" value="sensory_box"/>
    <property type="match status" value="1"/>
</dbReference>
<comment type="subcellular location">
    <subcellularLocation>
        <location evidence="2">Cell inner membrane</location>
        <topology evidence="2">Multi-pass membrane protein</topology>
    </subcellularLocation>
</comment>
<dbReference type="GO" id="GO:0004673">
    <property type="term" value="F:protein histidine kinase activity"/>
    <property type="evidence" value="ECO:0007669"/>
    <property type="project" value="UniProtKB-EC"/>
</dbReference>
<dbReference type="GO" id="GO:0005886">
    <property type="term" value="C:plasma membrane"/>
    <property type="evidence" value="ECO:0007669"/>
    <property type="project" value="UniProtKB-SubCell"/>
</dbReference>
<dbReference type="PROSITE" id="PS50113">
    <property type="entry name" value="PAC"/>
    <property type="match status" value="1"/>
</dbReference>
<name>A0A3B1CRE4_9ZZZZ</name>
<organism evidence="15">
    <name type="scientific">hydrothermal vent metagenome</name>
    <dbReference type="NCBI Taxonomy" id="652676"/>
    <lineage>
        <taxon>unclassified sequences</taxon>
        <taxon>metagenomes</taxon>
        <taxon>ecological metagenomes</taxon>
    </lineage>
</organism>
<dbReference type="PANTHER" id="PTHR43304:SF1">
    <property type="entry name" value="PAC DOMAIN-CONTAINING PROTEIN"/>
    <property type="match status" value="1"/>
</dbReference>
<dbReference type="SMART" id="SM00086">
    <property type="entry name" value="PAC"/>
    <property type="match status" value="1"/>
</dbReference>
<dbReference type="Gene3D" id="2.10.70.100">
    <property type="match status" value="1"/>
</dbReference>
<evidence type="ECO:0000256" key="6">
    <source>
        <dbReference type="ARBA" id="ARBA00022553"/>
    </source>
</evidence>
<dbReference type="SUPFAM" id="SSF55781">
    <property type="entry name" value="GAF domain-like"/>
    <property type="match status" value="1"/>
</dbReference>
<evidence type="ECO:0000256" key="11">
    <source>
        <dbReference type="ARBA" id="ARBA00022777"/>
    </source>
</evidence>
<evidence type="ECO:0000256" key="12">
    <source>
        <dbReference type="ARBA" id="ARBA00022989"/>
    </source>
</evidence>
<sequence>MVFTEHKIIVLERGFGLKLYLKFGKIGRLVISFFSKSFKSDPMAQKPTYQKLKDKISHLECEYSKLVGVEDQSRLALQRSRLSSEYAKILVREKNELILSTKICQLIVERGGYFCAWLAFAEADKDKNIRAIAQTGLEDGYLDSVKMSWSEAAFRDHATSMAIRTGTSQSWNILDAEPPALPWQKEAERNGYEASLALPLMIDHQAFAALTICASDAGAFCREDIVFWEACAEDLAFAIQRLRHEVRQRQTEQGLRKNEKRDALAQQAAKTGTWEWDIRTGSLDWSKQTYPLFGLRPDDSEITYEAFLKCIPSEDRPHVEASVNAAVYEGKAYDIEHPVQCPDGTLRWMSERGDVIRDKDGNPIRMVGVVQDITERKQSLEQTKTLSGIMPICSNCKQIRDAQGKWHQIETYIRDHSSAKFSHSICPGCAKNLYPDYDLKM</sequence>
<dbReference type="InterPro" id="IPR052162">
    <property type="entry name" value="Sensor_kinase/Photoreceptor"/>
</dbReference>
<keyword evidence="5" id="KW-0997">Cell inner membrane</keyword>
<dbReference type="InterPro" id="IPR029016">
    <property type="entry name" value="GAF-like_dom_sf"/>
</dbReference>
<feature type="domain" description="PAC" evidence="14">
    <location>
        <begin position="333"/>
        <end position="385"/>
    </location>
</feature>
<dbReference type="PANTHER" id="PTHR43304">
    <property type="entry name" value="PHYTOCHROME-LIKE PROTEIN CPH1"/>
    <property type="match status" value="1"/>
</dbReference>
<evidence type="ECO:0000256" key="4">
    <source>
        <dbReference type="ARBA" id="ARBA00022475"/>
    </source>
</evidence>
<dbReference type="InterPro" id="IPR000700">
    <property type="entry name" value="PAS-assoc_C"/>
</dbReference>
<dbReference type="Gene3D" id="3.30.450.20">
    <property type="entry name" value="PAS domain"/>
    <property type="match status" value="1"/>
</dbReference>
<keyword evidence="4" id="KW-1003">Cell membrane</keyword>
<reference evidence="15" key="1">
    <citation type="submission" date="2018-06" db="EMBL/GenBank/DDBJ databases">
        <authorList>
            <person name="Zhirakovskaya E."/>
        </authorList>
    </citation>
    <scope>NUCLEOTIDE SEQUENCE</scope>
</reference>
<keyword evidence="10" id="KW-0547">Nucleotide-binding</keyword>
<keyword evidence="9" id="KW-0677">Repeat</keyword>
<dbReference type="InterPro" id="IPR013655">
    <property type="entry name" value="PAS_fold_3"/>
</dbReference>
<protein>
    <recommendedName>
        <fullName evidence="3">histidine kinase</fullName>
        <ecNumber evidence="3">2.7.13.3</ecNumber>
    </recommendedName>
</protein>
<gene>
    <name evidence="15" type="ORF">MNBD_NITROSPIRAE01-2143</name>
</gene>
<dbReference type="Pfam" id="PF13185">
    <property type="entry name" value="GAF_2"/>
    <property type="match status" value="1"/>
</dbReference>
<evidence type="ECO:0000256" key="7">
    <source>
        <dbReference type="ARBA" id="ARBA00022679"/>
    </source>
</evidence>
<dbReference type="Pfam" id="PF08447">
    <property type="entry name" value="PAS_3"/>
    <property type="match status" value="1"/>
</dbReference>
<dbReference type="EC" id="2.7.13.3" evidence="3"/>
<keyword evidence="8" id="KW-0812">Transmembrane</keyword>
<accession>A0A3B1CRE4</accession>
<dbReference type="InterPro" id="IPR001610">
    <property type="entry name" value="PAC"/>
</dbReference>
<dbReference type="EMBL" id="UOGF01000013">
    <property type="protein sequence ID" value="VAX26474.1"/>
    <property type="molecule type" value="Genomic_DNA"/>
</dbReference>
<proteinExistence type="predicted"/>
<evidence type="ECO:0000256" key="5">
    <source>
        <dbReference type="ARBA" id="ARBA00022519"/>
    </source>
</evidence>
<dbReference type="CDD" id="cd00130">
    <property type="entry name" value="PAS"/>
    <property type="match status" value="1"/>
</dbReference>
<dbReference type="SUPFAM" id="SSF55785">
    <property type="entry name" value="PYP-like sensor domain (PAS domain)"/>
    <property type="match status" value="1"/>
</dbReference>